<gene>
    <name evidence="2" type="ORF">Tci_055326</name>
</gene>
<dbReference type="InterPro" id="IPR043502">
    <property type="entry name" value="DNA/RNA_pol_sf"/>
</dbReference>
<dbReference type="AlphaFoldDB" id="A0A6L2NB07"/>
<name>A0A6L2NB07_TANCI</name>
<sequence length="731" mass="83373">MGKLKRVKRPAKKSTQAPARGVVIRETPEILVSKKNEKVDVARGKGIKLLRESSKSETKSWGNDEDDNNNDQDSERIKKNPMMKTKHNQITKMKGDEYEEMDYTTSLLYDDVDIRLNKPVDTDKGFVQEESTDAAMTNIQQGNENPEILQVIEDAHVTLSTVPQKTKVPVTNFSHSSDLEAKFLNFADIPHSDAEIVSPLDVHVHHEVPSQQTPTLLTEPVSVIIDSSPVFSTIILQSLPSFTHPPQQSSPTPPPTTKAKNASSILPNFALILPEEVSNFASLVIQRMLTESLEQAVLAKDSSQPQSSYEAATTLTEFELKKTFIDKMDKSESYLRRRKDKDKDEDPFAGSDRGLKKRKTSKDTKPPKGPRAKESQSSSSKGNKSKSKSSGKSVQLEEPEFEVTDSDMPHNHEENHVIMMKNPKKRLHLNVTGSPNLHNLNNLLILIGMVARLHNKDKIKAGSFRKLDWENPEGGDYPFDLTKPLPLVKIRNRQKVPVDYFFNNDLKYLQGGISTMTYTTSLTKTKAAQYDLLGIEDMVLKIWSLVKVAYDKHALWGNSHWREQRKTFYAYTRGLQSRHDVYSTKRILEVTEFNVIKKHGYGYLQNWRDLATDILIDSVVVLRYEKRSKSKNKGIVPTEMELVLEQTQQVGNHVKEILLKLNLPDHRSILTDLKEDHEVHLKLVLELLKKEKLFVKISKYEFWLQEVHFLGHMVNNNDIYMESSKIEAMKN</sequence>
<feature type="compositionally biased region" description="Basic and acidic residues" evidence="1">
    <location>
        <begin position="26"/>
        <end position="58"/>
    </location>
</feature>
<keyword evidence="2" id="KW-0548">Nucleotidyltransferase</keyword>
<protein>
    <submittedName>
        <fullName evidence="2">Putative reverse transcriptase domain-containing protein</fullName>
    </submittedName>
</protein>
<feature type="region of interest" description="Disordered" evidence="1">
    <location>
        <begin position="242"/>
        <end position="261"/>
    </location>
</feature>
<keyword evidence="2" id="KW-0695">RNA-directed DNA polymerase</keyword>
<dbReference type="EMBL" id="BKCJ010008665">
    <property type="protein sequence ID" value="GEU83348.1"/>
    <property type="molecule type" value="Genomic_DNA"/>
</dbReference>
<feature type="compositionally biased region" description="Basic and acidic residues" evidence="1">
    <location>
        <begin position="361"/>
        <end position="374"/>
    </location>
</feature>
<evidence type="ECO:0000313" key="2">
    <source>
        <dbReference type="EMBL" id="GEU83348.1"/>
    </source>
</evidence>
<reference evidence="2" key="1">
    <citation type="journal article" date="2019" name="Sci. Rep.">
        <title>Draft genome of Tanacetum cinerariifolium, the natural source of mosquito coil.</title>
        <authorList>
            <person name="Yamashiro T."/>
            <person name="Shiraishi A."/>
            <person name="Satake H."/>
            <person name="Nakayama K."/>
        </authorList>
    </citation>
    <scope>NUCLEOTIDE SEQUENCE</scope>
</reference>
<dbReference type="Gene3D" id="3.30.70.270">
    <property type="match status" value="1"/>
</dbReference>
<dbReference type="SUPFAM" id="SSF56672">
    <property type="entry name" value="DNA/RNA polymerases"/>
    <property type="match status" value="1"/>
</dbReference>
<dbReference type="GO" id="GO:0003964">
    <property type="term" value="F:RNA-directed DNA polymerase activity"/>
    <property type="evidence" value="ECO:0007669"/>
    <property type="project" value="UniProtKB-KW"/>
</dbReference>
<feature type="compositionally biased region" description="Acidic residues" evidence="1">
    <location>
        <begin position="63"/>
        <end position="72"/>
    </location>
</feature>
<accession>A0A6L2NB07</accession>
<keyword evidence="2" id="KW-0808">Transferase</keyword>
<feature type="compositionally biased region" description="Basic residues" evidence="1">
    <location>
        <begin position="79"/>
        <end position="88"/>
    </location>
</feature>
<dbReference type="InterPro" id="IPR043128">
    <property type="entry name" value="Rev_trsase/Diguanyl_cyclase"/>
</dbReference>
<feature type="region of interest" description="Disordered" evidence="1">
    <location>
        <begin position="1"/>
        <end position="88"/>
    </location>
</feature>
<evidence type="ECO:0000256" key="1">
    <source>
        <dbReference type="SAM" id="MobiDB-lite"/>
    </source>
</evidence>
<feature type="compositionally biased region" description="Basic residues" evidence="1">
    <location>
        <begin position="1"/>
        <end position="12"/>
    </location>
</feature>
<comment type="caution">
    <text evidence="2">The sequence shown here is derived from an EMBL/GenBank/DDBJ whole genome shotgun (WGS) entry which is preliminary data.</text>
</comment>
<feature type="region of interest" description="Disordered" evidence="1">
    <location>
        <begin position="335"/>
        <end position="410"/>
    </location>
</feature>
<organism evidence="2">
    <name type="scientific">Tanacetum cinerariifolium</name>
    <name type="common">Dalmatian daisy</name>
    <name type="synonym">Chrysanthemum cinerariifolium</name>
    <dbReference type="NCBI Taxonomy" id="118510"/>
    <lineage>
        <taxon>Eukaryota</taxon>
        <taxon>Viridiplantae</taxon>
        <taxon>Streptophyta</taxon>
        <taxon>Embryophyta</taxon>
        <taxon>Tracheophyta</taxon>
        <taxon>Spermatophyta</taxon>
        <taxon>Magnoliopsida</taxon>
        <taxon>eudicotyledons</taxon>
        <taxon>Gunneridae</taxon>
        <taxon>Pentapetalae</taxon>
        <taxon>asterids</taxon>
        <taxon>campanulids</taxon>
        <taxon>Asterales</taxon>
        <taxon>Asteraceae</taxon>
        <taxon>Asteroideae</taxon>
        <taxon>Anthemideae</taxon>
        <taxon>Anthemidinae</taxon>
        <taxon>Tanacetum</taxon>
    </lineage>
</organism>
<proteinExistence type="predicted"/>
<feature type="compositionally biased region" description="Basic and acidic residues" evidence="1">
    <location>
        <begin position="335"/>
        <end position="346"/>
    </location>
</feature>